<keyword evidence="2" id="KW-1185">Reference proteome</keyword>
<dbReference type="AlphaFoldDB" id="A0A498PSG9"/>
<reference evidence="1 2" key="1">
    <citation type="submission" date="2018-09" db="EMBL/GenBank/DDBJ databases">
        <authorList>
            <person name="Tagini F."/>
        </authorList>
    </citation>
    <scope>NUCLEOTIDE SEQUENCE [LARGE SCALE GENOMIC DNA]</scope>
    <source>
        <strain evidence="1 2">MK136</strain>
    </source>
</reference>
<accession>A0A498PSG9</accession>
<evidence type="ECO:0000313" key="2">
    <source>
        <dbReference type="Proteomes" id="UP000273307"/>
    </source>
</evidence>
<evidence type="ECO:0000313" key="1">
    <source>
        <dbReference type="EMBL" id="VBA35269.1"/>
    </source>
</evidence>
<name>A0A498PSG9_9MYCO</name>
<sequence>MDLSATFLTIAFLTASLLTTAFCALRHSIATPPSLGRRLLIDGTGALARMGMSVQLSAAQNEIAPRRKPGALSLPAL</sequence>
<protein>
    <submittedName>
        <fullName evidence="1">Uncharacterized protein</fullName>
    </submittedName>
</protein>
<gene>
    <name evidence="1" type="ORF">LAUMK136_01005</name>
</gene>
<dbReference type="Proteomes" id="UP000273307">
    <property type="component" value="Unassembled WGS sequence"/>
</dbReference>
<dbReference type="EMBL" id="UPHP01000022">
    <property type="protein sequence ID" value="VBA35269.1"/>
    <property type="molecule type" value="Genomic_DNA"/>
</dbReference>
<proteinExistence type="predicted"/>
<organism evidence="1 2">
    <name type="scientific">Mycobacterium attenuatum</name>
    <dbReference type="NCBI Taxonomy" id="2341086"/>
    <lineage>
        <taxon>Bacteria</taxon>
        <taxon>Bacillati</taxon>
        <taxon>Actinomycetota</taxon>
        <taxon>Actinomycetes</taxon>
        <taxon>Mycobacteriales</taxon>
        <taxon>Mycobacteriaceae</taxon>
        <taxon>Mycobacterium</taxon>
    </lineage>
</organism>